<dbReference type="EMBL" id="GECZ01018385">
    <property type="protein sequence ID" value="JAS51384.1"/>
    <property type="molecule type" value="Transcribed_RNA"/>
</dbReference>
<accession>A0A1B6FMJ8</accession>
<sequence length="120" mass="13372">ASQTPDPPAYVKLITGNTMKPPSFHPFDGTSEIMNLMTRNLVMSSAFYLFRAPVECLYLTAGENEQPKLFLPIHETPERLYLSAGDSEAKEDCIDNCIYLPPGDPVKSFKPLSQEALPHE</sequence>
<protein>
    <submittedName>
        <fullName evidence="1">Uncharacterized protein</fullName>
    </submittedName>
</protein>
<evidence type="ECO:0000313" key="1">
    <source>
        <dbReference type="EMBL" id="JAS51384.1"/>
    </source>
</evidence>
<gene>
    <name evidence="1" type="ORF">g.23028</name>
</gene>
<feature type="non-terminal residue" evidence="1">
    <location>
        <position position="120"/>
    </location>
</feature>
<reference evidence="1" key="1">
    <citation type="submission" date="2015-11" db="EMBL/GenBank/DDBJ databases">
        <title>De novo transcriptome assembly of four potential Pierce s Disease insect vectors from Arizona vineyards.</title>
        <authorList>
            <person name="Tassone E.E."/>
        </authorList>
    </citation>
    <scope>NUCLEOTIDE SEQUENCE</scope>
</reference>
<proteinExistence type="predicted"/>
<organism evidence="1">
    <name type="scientific">Cuerna arida</name>
    <dbReference type="NCBI Taxonomy" id="1464854"/>
    <lineage>
        <taxon>Eukaryota</taxon>
        <taxon>Metazoa</taxon>
        <taxon>Ecdysozoa</taxon>
        <taxon>Arthropoda</taxon>
        <taxon>Hexapoda</taxon>
        <taxon>Insecta</taxon>
        <taxon>Pterygota</taxon>
        <taxon>Neoptera</taxon>
        <taxon>Paraneoptera</taxon>
        <taxon>Hemiptera</taxon>
        <taxon>Auchenorrhyncha</taxon>
        <taxon>Membracoidea</taxon>
        <taxon>Cicadellidae</taxon>
        <taxon>Cicadellinae</taxon>
        <taxon>Proconiini</taxon>
        <taxon>Cuerna</taxon>
    </lineage>
</organism>
<dbReference type="AlphaFoldDB" id="A0A1B6FMJ8"/>
<name>A0A1B6FMJ8_9HEMI</name>
<feature type="non-terminal residue" evidence="1">
    <location>
        <position position="1"/>
    </location>
</feature>